<feature type="transmembrane region" description="Helical" evidence="7">
    <location>
        <begin position="232"/>
        <end position="254"/>
    </location>
</feature>
<evidence type="ECO:0000313" key="9">
    <source>
        <dbReference type="EMBL" id="VAW68893.1"/>
    </source>
</evidence>
<organism evidence="9">
    <name type="scientific">hydrothermal vent metagenome</name>
    <dbReference type="NCBI Taxonomy" id="652676"/>
    <lineage>
        <taxon>unclassified sequences</taxon>
        <taxon>metagenomes</taxon>
        <taxon>ecological metagenomes</taxon>
    </lineage>
</organism>
<evidence type="ECO:0000256" key="3">
    <source>
        <dbReference type="ARBA" id="ARBA00022692"/>
    </source>
</evidence>
<dbReference type="SUPFAM" id="SSF116726">
    <property type="entry name" value="TrkA C-terminal domain-like"/>
    <property type="match status" value="2"/>
</dbReference>
<evidence type="ECO:0000256" key="5">
    <source>
        <dbReference type="ARBA" id="ARBA00022989"/>
    </source>
</evidence>
<dbReference type="Pfam" id="PF03600">
    <property type="entry name" value="CitMHS"/>
    <property type="match status" value="1"/>
</dbReference>
<dbReference type="GO" id="GO:0008324">
    <property type="term" value="F:monoatomic cation transmembrane transporter activity"/>
    <property type="evidence" value="ECO:0007669"/>
    <property type="project" value="InterPro"/>
</dbReference>
<feature type="domain" description="RCK C-terminal" evidence="8">
    <location>
        <begin position="276"/>
        <end position="362"/>
    </location>
</feature>
<evidence type="ECO:0000256" key="4">
    <source>
        <dbReference type="ARBA" id="ARBA00022737"/>
    </source>
</evidence>
<feature type="transmembrane region" description="Helical" evidence="7">
    <location>
        <begin position="99"/>
        <end position="121"/>
    </location>
</feature>
<accession>A0A3B0XXM8</accession>
<evidence type="ECO:0000256" key="7">
    <source>
        <dbReference type="SAM" id="Phobius"/>
    </source>
</evidence>
<sequence>MPATNEEESPLNVLGVLNLKQVIAAAIFLLLALGLGMYVAPSTEIAWVTGILLLTIYLFAFEVVGVDVAAVTVMVLLGLTTLLAPYMGLKEGLVDTSHLFDGFASNAVISIIAVMIIGAGLDKTGLMSKVAAFILKVGGTSEGRIIPIISSTVGIISSFMQNVGAAALFLPVVSRISARSGLPMSRLLMPMGFCAILGGTVTMVGSSPLILLNDLILTSNQSLPADQQMQTWGLFSVTPVGLVLVFTGIVYFVLAGRFVLPVTKSESSTSGSDPMKYIQELYGLNYSLSEIVVLEDSPLIGKTLDDIESKYGVRVIASKRQGEDQRFGPGSVARDIEFSAGMVLGIVASPENVKKLADDFKLKQRTELRTFSEALATTKSGIAEVVIPPSSSLVGKSARDVWLRKSYGLALIGLHRNGETLREGDDIRNMPLAGGDTLVVHTGWDALARLESSRDFVVVTTEYPKEEARPQKLVPALVFFGIALFLVLFTDIRLSVALLTGAVGMILSGVIKVEEAYLAVSWKTVFLLASLIPLGVAVEGSGTAKWIAEQTLSVMGEDPQIWVVQTVIAVLATFFTLVMSNVGATVLLVPLAVNIALQIPGANPAVFALTVAIATSNSFLIPTHQVNALIMGPGGYRVPDFMKAGGIMTVLFLVVMMLMMSIVF</sequence>
<feature type="transmembrane region" description="Helical" evidence="7">
    <location>
        <begin position="605"/>
        <end position="624"/>
    </location>
</feature>
<name>A0A3B0XXM8_9ZZZZ</name>
<comment type="subcellular location">
    <subcellularLocation>
        <location evidence="1">Membrane</location>
        <topology evidence="1">Multi-pass membrane protein</topology>
    </subcellularLocation>
</comment>
<dbReference type="PANTHER" id="PTHR43652">
    <property type="entry name" value="BASIC AMINO ACID ANTIPORTER YFCC-RELATED"/>
    <property type="match status" value="1"/>
</dbReference>
<keyword evidence="4" id="KW-0677">Repeat</keyword>
<protein>
    <submittedName>
        <fullName evidence="9">Transporter, sodium/sulfate symporter family</fullName>
    </submittedName>
</protein>
<feature type="transmembrane region" description="Helical" evidence="7">
    <location>
        <begin position="45"/>
        <end position="62"/>
    </location>
</feature>
<dbReference type="GO" id="GO:0005886">
    <property type="term" value="C:plasma membrane"/>
    <property type="evidence" value="ECO:0007669"/>
    <property type="project" value="TreeGrafter"/>
</dbReference>
<dbReference type="GO" id="GO:0006813">
    <property type="term" value="P:potassium ion transport"/>
    <property type="evidence" value="ECO:0007669"/>
    <property type="project" value="InterPro"/>
</dbReference>
<keyword evidence="5 7" id="KW-1133">Transmembrane helix</keyword>
<feature type="transmembrane region" description="Helical" evidence="7">
    <location>
        <begin position="68"/>
        <end position="87"/>
    </location>
</feature>
<dbReference type="PANTHER" id="PTHR43652:SF2">
    <property type="entry name" value="BASIC AMINO ACID ANTIPORTER YFCC-RELATED"/>
    <property type="match status" value="1"/>
</dbReference>
<feature type="domain" description="RCK C-terminal" evidence="8">
    <location>
        <begin position="370"/>
        <end position="456"/>
    </location>
</feature>
<dbReference type="InterPro" id="IPR051679">
    <property type="entry name" value="DASS-Related_Transporters"/>
</dbReference>
<keyword evidence="2" id="KW-0813">Transport</keyword>
<dbReference type="PROSITE" id="PS51202">
    <property type="entry name" value="RCK_C"/>
    <property type="match status" value="2"/>
</dbReference>
<feature type="transmembrane region" description="Helical" evidence="7">
    <location>
        <begin position="644"/>
        <end position="663"/>
    </location>
</feature>
<feature type="transmembrane region" description="Helical" evidence="7">
    <location>
        <begin position="473"/>
        <end position="490"/>
    </location>
</feature>
<reference evidence="9" key="1">
    <citation type="submission" date="2018-06" db="EMBL/GenBank/DDBJ databases">
        <authorList>
            <person name="Zhirakovskaya E."/>
        </authorList>
    </citation>
    <scope>NUCLEOTIDE SEQUENCE</scope>
</reference>
<feature type="transmembrane region" description="Helical" evidence="7">
    <location>
        <begin position="191"/>
        <end position="212"/>
    </location>
</feature>
<feature type="transmembrane region" description="Helical" evidence="7">
    <location>
        <begin position="22"/>
        <end position="40"/>
    </location>
</feature>
<feature type="transmembrane region" description="Helical" evidence="7">
    <location>
        <begin position="496"/>
        <end position="513"/>
    </location>
</feature>
<keyword evidence="3 7" id="KW-0812">Transmembrane</keyword>
<dbReference type="EMBL" id="UOFI01000140">
    <property type="protein sequence ID" value="VAW68893.1"/>
    <property type="molecule type" value="Genomic_DNA"/>
</dbReference>
<evidence type="ECO:0000256" key="1">
    <source>
        <dbReference type="ARBA" id="ARBA00004141"/>
    </source>
</evidence>
<dbReference type="AlphaFoldDB" id="A0A3B0XXM8"/>
<feature type="transmembrane region" description="Helical" evidence="7">
    <location>
        <begin position="568"/>
        <end position="593"/>
    </location>
</feature>
<dbReference type="Pfam" id="PF02080">
    <property type="entry name" value="TrkA_C"/>
    <property type="match status" value="2"/>
</dbReference>
<evidence type="ECO:0000259" key="8">
    <source>
        <dbReference type="PROSITE" id="PS51202"/>
    </source>
</evidence>
<gene>
    <name evidence="9" type="ORF">MNBD_GAMMA09-1882</name>
</gene>
<dbReference type="InterPro" id="IPR036721">
    <property type="entry name" value="RCK_C_sf"/>
</dbReference>
<evidence type="ECO:0000256" key="2">
    <source>
        <dbReference type="ARBA" id="ARBA00022448"/>
    </source>
</evidence>
<feature type="transmembrane region" description="Helical" evidence="7">
    <location>
        <begin position="525"/>
        <end position="548"/>
    </location>
</feature>
<dbReference type="Gene3D" id="3.30.70.1450">
    <property type="entry name" value="Regulator of K+ conductance, C-terminal domain"/>
    <property type="match status" value="2"/>
</dbReference>
<dbReference type="InterPro" id="IPR004680">
    <property type="entry name" value="Cit_transptr-like_dom"/>
</dbReference>
<keyword evidence="6 7" id="KW-0472">Membrane</keyword>
<dbReference type="InterPro" id="IPR006037">
    <property type="entry name" value="RCK_C"/>
</dbReference>
<evidence type="ECO:0000256" key="6">
    <source>
        <dbReference type="ARBA" id="ARBA00023136"/>
    </source>
</evidence>
<proteinExistence type="predicted"/>